<dbReference type="Proteomes" id="UP001178288">
    <property type="component" value="Chromosome"/>
</dbReference>
<dbReference type="KEGG" id="nnv:QNH39_06640"/>
<dbReference type="GO" id="GO:0097311">
    <property type="term" value="C:bacterial biofilm matrix"/>
    <property type="evidence" value="ECO:0007669"/>
    <property type="project" value="InterPro"/>
</dbReference>
<evidence type="ECO:0000313" key="2">
    <source>
        <dbReference type="EMBL" id="WHY88974.1"/>
    </source>
</evidence>
<evidence type="ECO:0000256" key="1">
    <source>
        <dbReference type="SAM" id="Phobius"/>
    </source>
</evidence>
<feature type="transmembrane region" description="Helical" evidence="1">
    <location>
        <begin position="16"/>
        <end position="34"/>
    </location>
</feature>
<dbReference type="InterPro" id="IPR023848">
    <property type="entry name" value="TasA"/>
</dbReference>
<dbReference type="NCBIfam" id="TIGR04087">
    <property type="entry name" value="YqxM_for_SipW"/>
    <property type="match status" value="1"/>
</dbReference>
<keyword evidence="1" id="KW-0472">Membrane</keyword>
<keyword evidence="1" id="KW-0812">Transmembrane</keyword>
<sequence length="220" mass="25041">MLYRTLGAFRRKRNSTWIVVKLLAGFYLFLWAIVPITGKTNASFSHTSTVSGVMQAGTWESQDNSGCSDNHGHGDCSKLKFTGERFDGQKIYVSLKNSGADMKTSGKYEIYFIEESNPKNGSKISETLPFKPIFKDQELLLSFTPTKSGFYMFKMIDEDHPGKGVHELWSGKIEVRTKDKINSLNEIHENSNTEKQEKTNISIEYNSESRKVQNEFLKKV</sequence>
<name>A0AA95MUW1_9BACI</name>
<dbReference type="AlphaFoldDB" id="A0AA95MUW1"/>
<gene>
    <name evidence="2" type="primary">tapA</name>
    <name evidence="2" type="ORF">QNH39_06640</name>
</gene>
<keyword evidence="3" id="KW-1185">Reference proteome</keyword>
<organism evidence="2 3">
    <name type="scientific">Neobacillus novalis</name>
    <dbReference type="NCBI Taxonomy" id="220687"/>
    <lineage>
        <taxon>Bacteria</taxon>
        <taxon>Bacillati</taxon>
        <taxon>Bacillota</taxon>
        <taxon>Bacilli</taxon>
        <taxon>Bacillales</taxon>
        <taxon>Bacillaceae</taxon>
        <taxon>Neobacillus</taxon>
    </lineage>
</organism>
<proteinExistence type="predicted"/>
<evidence type="ECO:0000313" key="3">
    <source>
        <dbReference type="Proteomes" id="UP001178288"/>
    </source>
</evidence>
<protein>
    <submittedName>
        <fullName evidence="2">Amyloid fiber anchoring/assembly protein TapA</fullName>
    </submittedName>
</protein>
<keyword evidence="1" id="KW-1133">Transmembrane helix</keyword>
<accession>A0AA95MUW1</accession>
<dbReference type="EMBL" id="CP126114">
    <property type="protein sequence ID" value="WHY88974.1"/>
    <property type="molecule type" value="Genomic_DNA"/>
</dbReference>
<reference evidence="2" key="1">
    <citation type="submission" date="2023-05" db="EMBL/GenBank/DDBJ databases">
        <title>Comparative genomics of Bacillaceae isolates and their secondary metabolite potential.</title>
        <authorList>
            <person name="Song L."/>
            <person name="Nielsen L.J."/>
            <person name="Mohite O."/>
            <person name="Xu X."/>
            <person name="Weber T."/>
            <person name="Kovacs A.T."/>
        </authorList>
    </citation>
    <scope>NUCLEOTIDE SEQUENCE</scope>
    <source>
        <strain evidence="2">XLM17</strain>
    </source>
</reference>
<dbReference type="RefSeq" id="WP_082805087.1">
    <property type="nucleotide sequence ID" value="NZ_CP126114.1"/>
</dbReference>